<feature type="chain" id="PRO_5021898028" evidence="1">
    <location>
        <begin position="34"/>
        <end position="653"/>
    </location>
</feature>
<sequence length="653" mass="69198" precursor="true">MFKVATPRLKAVPFLGLCSLVLALTFSLSHVKAIDSITAGSLTAPFPTFENLSFEWEFSGDDNNNASVDIQYRPVGSTTWSQGMPLRRVEGGTNNNAGGQSWTTKYSGSLFGLDPGTNYEVQLDLTDPNGGSQQQSINVGTRALPDFTQGTLVELAPGFHGELVVESGTPGNPMIYRSQQFDNPAQFSSIDLQGKSNVIIMGLEVNSPNGHGIKANGASDFVIARNTINARHGIRALSDATNGYIVDNIVQGQTVWAENSLGASGNNVGEGIEISGPGNVIAYNTVRGFRDNISTLEFEGGTADQRSIDIHNNEILVAGDDGVEADFTQGNVRVYENRITDAFIGISTQPTLGGPTYIMRNVMYNVTSVPFKPNRFSTGDVIMHNTVVKVGSGLFTNSGNEYSNALFRNNLAIGGVDVGDINGYSAGNSRPADLRNCDGSCDYDYDAVGITTAASPINSARIYNPNSTPFLTVEQNGMILTGISAADMGPLFPGVSQPTTKTQVLTEHMPQDLRLGNSAPVIDQAEVIPGVNDDFLGSGPDMGAYEAGQELPTYGQRALVVGDFNYDFDVDSGDLSVFQTSYGVNSLGDTNGNGSTDGLDFLVFQRALSASGATATQSVSVVPEPSGLLLMIVAGIMGLGRRRSLAPACQLKY</sequence>
<organism evidence="2 3">
    <name type="scientific">Adhaeretor mobilis</name>
    <dbReference type="NCBI Taxonomy" id="1930276"/>
    <lineage>
        <taxon>Bacteria</taxon>
        <taxon>Pseudomonadati</taxon>
        <taxon>Planctomycetota</taxon>
        <taxon>Planctomycetia</taxon>
        <taxon>Pirellulales</taxon>
        <taxon>Lacipirellulaceae</taxon>
        <taxon>Adhaeretor</taxon>
    </lineage>
</organism>
<dbReference type="InterPro" id="IPR012334">
    <property type="entry name" value="Pectin_lyas_fold"/>
</dbReference>
<dbReference type="InterPro" id="IPR011050">
    <property type="entry name" value="Pectin_lyase_fold/virulence"/>
</dbReference>
<dbReference type="SUPFAM" id="SSF51126">
    <property type="entry name" value="Pectin lyase-like"/>
    <property type="match status" value="1"/>
</dbReference>
<evidence type="ECO:0000313" key="3">
    <source>
        <dbReference type="Proteomes" id="UP000319852"/>
    </source>
</evidence>
<reference evidence="2 3" key="1">
    <citation type="submission" date="2019-02" db="EMBL/GenBank/DDBJ databases">
        <title>Deep-cultivation of Planctomycetes and their phenomic and genomic characterization uncovers novel biology.</title>
        <authorList>
            <person name="Wiegand S."/>
            <person name="Jogler M."/>
            <person name="Boedeker C."/>
            <person name="Pinto D."/>
            <person name="Vollmers J."/>
            <person name="Rivas-Marin E."/>
            <person name="Kohn T."/>
            <person name="Peeters S.H."/>
            <person name="Heuer A."/>
            <person name="Rast P."/>
            <person name="Oberbeckmann S."/>
            <person name="Bunk B."/>
            <person name="Jeske O."/>
            <person name="Meyerdierks A."/>
            <person name="Storesund J.E."/>
            <person name="Kallscheuer N."/>
            <person name="Luecker S."/>
            <person name="Lage O.M."/>
            <person name="Pohl T."/>
            <person name="Merkel B.J."/>
            <person name="Hornburger P."/>
            <person name="Mueller R.-W."/>
            <person name="Bruemmer F."/>
            <person name="Labrenz M."/>
            <person name="Spormann A.M."/>
            <person name="Op den Camp H."/>
            <person name="Overmann J."/>
            <person name="Amann R."/>
            <person name="Jetten M.S.M."/>
            <person name="Mascher T."/>
            <person name="Medema M.H."/>
            <person name="Devos D.P."/>
            <person name="Kaster A.-K."/>
            <person name="Ovreas L."/>
            <person name="Rohde M."/>
            <person name="Galperin M.Y."/>
            <person name="Jogler C."/>
        </authorList>
    </citation>
    <scope>NUCLEOTIDE SEQUENCE [LARGE SCALE GENOMIC DNA]</scope>
    <source>
        <strain evidence="2 3">HG15A2</strain>
    </source>
</reference>
<dbReference type="KEGG" id="amob:HG15A2_01810"/>
<dbReference type="NCBIfam" id="TIGR02595">
    <property type="entry name" value="PEP_CTERM"/>
    <property type="match status" value="1"/>
</dbReference>
<proteinExistence type="predicted"/>
<feature type="signal peptide" evidence="1">
    <location>
        <begin position="1"/>
        <end position="33"/>
    </location>
</feature>
<keyword evidence="1" id="KW-0732">Signal</keyword>
<dbReference type="InterPro" id="IPR013424">
    <property type="entry name" value="Ice-binding_C"/>
</dbReference>
<dbReference type="AlphaFoldDB" id="A0A517MPY1"/>
<accession>A0A517MPY1</accession>
<name>A0A517MPY1_9BACT</name>
<dbReference type="EMBL" id="CP036263">
    <property type="protein sequence ID" value="QDS96922.1"/>
    <property type="molecule type" value="Genomic_DNA"/>
</dbReference>
<protein>
    <submittedName>
        <fullName evidence="2">Uncharacterized protein</fullName>
    </submittedName>
</protein>
<dbReference type="Proteomes" id="UP000319852">
    <property type="component" value="Chromosome"/>
</dbReference>
<evidence type="ECO:0000313" key="2">
    <source>
        <dbReference type="EMBL" id="QDS96922.1"/>
    </source>
</evidence>
<gene>
    <name evidence="2" type="ORF">HG15A2_01810</name>
</gene>
<dbReference type="Gene3D" id="2.160.20.10">
    <property type="entry name" value="Single-stranded right-handed beta-helix, Pectin lyase-like"/>
    <property type="match status" value="1"/>
</dbReference>
<keyword evidence="3" id="KW-1185">Reference proteome</keyword>
<evidence type="ECO:0000256" key="1">
    <source>
        <dbReference type="SAM" id="SignalP"/>
    </source>
</evidence>